<evidence type="ECO:0000313" key="6">
    <source>
        <dbReference type="EMBL" id="AEV99071.1"/>
    </source>
</evidence>
<feature type="active site" evidence="4">
    <location>
        <position position="44"/>
    </location>
</feature>
<evidence type="ECO:0000256" key="4">
    <source>
        <dbReference type="PROSITE-ProRule" id="PRU00050"/>
    </source>
</evidence>
<dbReference type="SUPFAM" id="SSF52738">
    <property type="entry name" value="Methylesterase CheB, C-terminal domain"/>
    <property type="match status" value="1"/>
</dbReference>
<dbReference type="GO" id="GO:0000156">
    <property type="term" value="F:phosphorelay response regulator activity"/>
    <property type="evidence" value="ECO:0007669"/>
    <property type="project" value="InterPro"/>
</dbReference>
<dbReference type="InterPro" id="IPR035909">
    <property type="entry name" value="CheB_C"/>
</dbReference>
<dbReference type="STRING" id="700598.Niako_2733"/>
<name>G8T8A1_NIAKG</name>
<feature type="active site" evidence="4">
    <location>
        <position position="137"/>
    </location>
</feature>
<dbReference type="CDD" id="cd16433">
    <property type="entry name" value="CheB"/>
    <property type="match status" value="1"/>
</dbReference>
<comment type="catalytic activity">
    <reaction evidence="3">
        <text>[protein]-L-glutamate 5-O-methyl ester + H2O = L-glutamyl-[protein] + methanol + H(+)</text>
        <dbReference type="Rhea" id="RHEA:23236"/>
        <dbReference type="Rhea" id="RHEA-COMP:10208"/>
        <dbReference type="Rhea" id="RHEA-COMP:10311"/>
        <dbReference type="ChEBI" id="CHEBI:15377"/>
        <dbReference type="ChEBI" id="CHEBI:15378"/>
        <dbReference type="ChEBI" id="CHEBI:17790"/>
        <dbReference type="ChEBI" id="CHEBI:29973"/>
        <dbReference type="ChEBI" id="CHEBI:82795"/>
        <dbReference type="EC" id="3.1.1.61"/>
    </reaction>
</comment>
<dbReference type="Pfam" id="PF01339">
    <property type="entry name" value="CheB_methylest"/>
    <property type="match status" value="1"/>
</dbReference>
<evidence type="ECO:0000256" key="3">
    <source>
        <dbReference type="ARBA" id="ARBA00048267"/>
    </source>
</evidence>
<dbReference type="GO" id="GO:0008984">
    <property type="term" value="F:protein-glutamate methylesterase activity"/>
    <property type="evidence" value="ECO:0007669"/>
    <property type="project" value="UniProtKB-EC"/>
</dbReference>
<keyword evidence="1 4" id="KW-0378">Hydrolase</keyword>
<evidence type="ECO:0000256" key="1">
    <source>
        <dbReference type="ARBA" id="ARBA00022801"/>
    </source>
</evidence>
<dbReference type="GO" id="GO:0005737">
    <property type="term" value="C:cytoplasm"/>
    <property type="evidence" value="ECO:0007669"/>
    <property type="project" value="InterPro"/>
</dbReference>
<evidence type="ECO:0000313" key="7">
    <source>
        <dbReference type="Proteomes" id="UP000005438"/>
    </source>
</evidence>
<dbReference type="Gene3D" id="3.40.50.180">
    <property type="entry name" value="Methylesterase CheB, C-terminal domain"/>
    <property type="match status" value="1"/>
</dbReference>
<dbReference type="RefSeq" id="WP_014218985.1">
    <property type="nucleotide sequence ID" value="NC_016609.1"/>
</dbReference>
<dbReference type="HOGENOM" id="CLU_000445_51_2_10"/>
<dbReference type="eggNOG" id="COG2201">
    <property type="taxonomic scope" value="Bacteria"/>
</dbReference>
<reference evidence="6 7" key="1">
    <citation type="submission" date="2011-12" db="EMBL/GenBank/DDBJ databases">
        <title>The complete genome of Niastella koreensis GR20-10.</title>
        <authorList>
            <consortium name="US DOE Joint Genome Institute (JGI-PGF)"/>
            <person name="Lucas S."/>
            <person name="Han J."/>
            <person name="Lapidus A."/>
            <person name="Bruce D."/>
            <person name="Goodwin L."/>
            <person name="Pitluck S."/>
            <person name="Peters L."/>
            <person name="Kyrpides N."/>
            <person name="Mavromatis K."/>
            <person name="Ivanova N."/>
            <person name="Mikhailova N."/>
            <person name="Davenport K."/>
            <person name="Saunders E."/>
            <person name="Detter J.C."/>
            <person name="Tapia R."/>
            <person name="Han C."/>
            <person name="Land M."/>
            <person name="Hauser L."/>
            <person name="Markowitz V."/>
            <person name="Cheng J.-F."/>
            <person name="Hugenholtz P."/>
            <person name="Woyke T."/>
            <person name="Wu D."/>
            <person name="Tindall B."/>
            <person name="Pomrenke H."/>
            <person name="Brambilla E."/>
            <person name="Klenk H.-P."/>
            <person name="Eisen J.A."/>
        </authorList>
    </citation>
    <scope>NUCLEOTIDE SEQUENCE [LARGE SCALE GENOMIC DNA]</scope>
    <source>
        <strain evidence="7">DSM 17620 / KACC 11465 / NBRC 106392 / GR20-10</strain>
    </source>
</reference>
<gene>
    <name evidence="6" type="ordered locus">Niako_2733</name>
</gene>
<dbReference type="PANTHER" id="PTHR42872:SF3">
    <property type="entry name" value="PROTEIN-GLUTAMATE METHYLESTERASE_PROTEIN-GLUTAMINE GLUTAMINASE 1"/>
    <property type="match status" value="1"/>
</dbReference>
<protein>
    <recommendedName>
        <fullName evidence="2">protein-glutamate methylesterase</fullName>
        <ecNumber evidence="2">3.1.1.61</ecNumber>
    </recommendedName>
</protein>
<dbReference type="EC" id="3.1.1.61" evidence="2"/>
<sequence>MKIEAIKSYDAIVIGASAGGLYVMIRILKLLPANFSKPVIVVQHRSRDERSLLEEVLQQKCQVKIKQADEKEPIKPGTVYFAPPDYHLLIERDGTFSLSCDAPVNYSRPSIDVLFETAADVYKERLLAIVLTGANKDGSHGIKKIAGMGGTTIAQAPETADYPEMPKAAIRTGSVQQVLDPEAIGQYLLDTMKN</sequence>
<dbReference type="Proteomes" id="UP000005438">
    <property type="component" value="Chromosome"/>
</dbReference>
<evidence type="ECO:0000256" key="2">
    <source>
        <dbReference type="ARBA" id="ARBA00039140"/>
    </source>
</evidence>
<accession>G8T8A1</accession>
<feature type="domain" description="CheB-type methylesterase" evidence="5">
    <location>
        <begin position="5"/>
        <end position="194"/>
    </location>
</feature>
<dbReference type="GO" id="GO:0006935">
    <property type="term" value="P:chemotaxis"/>
    <property type="evidence" value="ECO:0007669"/>
    <property type="project" value="UniProtKB-UniRule"/>
</dbReference>
<feature type="active site" evidence="4">
    <location>
        <position position="17"/>
    </location>
</feature>
<evidence type="ECO:0000259" key="5">
    <source>
        <dbReference type="PROSITE" id="PS50122"/>
    </source>
</evidence>
<dbReference type="EMBL" id="CP003178">
    <property type="protein sequence ID" value="AEV99071.1"/>
    <property type="molecule type" value="Genomic_DNA"/>
</dbReference>
<dbReference type="PROSITE" id="PS50122">
    <property type="entry name" value="CHEB"/>
    <property type="match status" value="1"/>
</dbReference>
<proteinExistence type="predicted"/>
<dbReference type="InterPro" id="IPR000673">
    <property type="entry name" value="Sig_transdc_resp-reg_Me-estase"/>
</dbReference>
<keyword evidence="4" id="KW-0145">Chemotaxis</keyword>
<dbReference type="AlphaFoldDB" id="G8T8A1"/>
<organism evidence="6 7">
    <name type="scientific">Niastella koreensis (strain DSM 17620 / KACC 11465 / NBRC 106392 / GR20-10)</name>
    <dbReference type="NCBI Taxonomy" id="700598"/>
    <lineage>
        <taxon>Bacteria</taxon>
        <taxon>Pseudomonadati</taxon>
        <taxon>Bacteroidota</taxon>
        <taxon>Chitinophagia</taxon>
        <taxon>Chitinophagales</taxon>
        <taxon>Chitinophagaceae</taxon>
        <taxon>Niastella</taxon>
    </lineage>
</organism>
<dbReference type="PANTHER" id="PTHR42872">
    <property type="entry name" value="PROTEIN-GLUTAMATE METHYLESTERASE/PROTEIN-GLUTAMINE GLUTAMINASE"/>
    <property type="match status" value="1"/>
</dbReference>
<dbReference type="KEGG" id="nko:Niako_2733"/>